<dbReference type="EMBL" id="FOXO01000003">
    <property type="protein sequence ID" value="SFP53200.1"/>
    <property type="molecule type" value="Genomic_DNA"/>
</dbReference>
<organism evidence="1 2">
    <name type="scientific">Butyrivibrio proteoclasticus</name>
    <dbReference type="NCBI Taxonomy" id="43305"/>
    <lineage>
        <taxon>Bacteria</taxon>
        <taxon>Bacillati</taxon>
        <taxon>Bacillota</taxon>
        <taxon>Clostridia</taxon>
        <taxon>Lachnospirales</taxon>
        <taxon>Lachnospiraceae</taxon>
        <taxon>Butyrivibrio</taxon>
    </lineage>
</organism>
<dbReference type="AlphaFoldDB" id="A0A1I5R4B0"/>
<dbReference type="InterPro" id="IPR043779">
    <property type="entry name" value="DUF5721"/>
</dbReference>
<protein>
    <submittedName>
        <fullName evidence="1">Uncharacterized protein</fullName>
    </submittedName>
</protein>
<sequence length="165" mass="18882">MIAIRIQKQKDFMGKLLTSEIFDTFLVNEATIETFNTFHIDGKLHKDFYNSVDSSDYIPDSDFSLWKNLRPICLDLIKGKRTPLGFRFIFYLGGSLREALINASGSDILPEQVNLGLNIKYSSGEMILTTGTAFSIFTLDKEIEKAWDSYIPSFLDKNNIEYELL</sequence>
<dbReference type="OrthoDB" id="9787986at2"/>
<reference evidence="2" key="1">
    <citation type="submission" date="2016-10" db="EMBL/GenBank/DDBJ databases">
        <authorList>
            <person name="Varghese N."/>
            <person name="Submissions S."/>
        </authorList>
    </citation>
    <scope>NUCLEOTIDE SEQUENCE [LARGE SCALE GENOMIC DNA]</scope>
    <source>
        <strain evidence="2">P18</strain>
    </source>
</reference>
<dbReference type="RefSeq" id="WP_074884164.1">
    <property type="nucleotide sequence ID" value="NZ_FOXO01000003.1"/>
</dbReference>
<dbReference type="Pfam" id="PF18988">
    <property type="entry name" value="DUF5721"/>
    <property type="match status" value="1"/>
</dbReference>
<name>A0A1I5R4B0_9FIRM</name>
<keyword evidence="2" id="KW-1185">Reference proteome</keyword>
<evidence type="ECO:0000313" key="1">
    <source>
        <dbReference type="EMBL" id="SFP53200.1"/>
    </source>
</evidence>
<dbReference type="Proteomes" id="UP000182624">
    <property type="component" value="Unassembled WGS sequence"/>
</dbReference>
<gene>
    <name evidence="1" type="ORF">SAMN04487928_103109</name>
</gene>
<evidence type="ECO:0000313" key="2">
    <source>
        <dbReference type="Proteomes" id="UP000182624"/>
    </source>
</evidence>
<proteinExistence type="predicted"/>
<accession>A0A1I5R4B0</accession>